<reference evidence="1" key="1">
    <citation type="journal article" date="2020" name="Ecol. Evol.">
        <title>Genome structure and content of the rice root-knot nematode (Meloidogyne graminicola).</title>
        <authorList>
            <person name="Phan N.T."/>
            <person name="Danchin E.G.J."/>
            <person name="Klopp C."/>
            <person name="Perfus-Barbeoch L."/>
            <person name="Kozlowski D.K."/>
            <person name="Koutsovoulos G.D."/>
            <person name="Lopez-Roques C."/>
            <person name="Bouchez O."/>
            <person name="Zahm M."/>
            <person name="Besnard G."/>
            <person name="Bellafiore S."/>
        </authorList>
    </citation>
    <scope>NUCLEOTIDE SEQUENCE</scope>
    <source>
        <strain evidence="1">VN-18</strain>
    </source>
</reference>
<dbReference type="InterPro" id="IPR016181">
    <property type="entry name" value="Acyl_CoA_acyltransferase"/>
</dbReference>
<proteinExistence type="predicted"/>
<name>A0A8S9ZGC8_9BILA</name>
<evidence type="ECO:0000313" key="2">
    <source>
        <dbReference type="Proteomes" id="UP000605970"/>
    </source>
</evidence>
<feature type="non-terminal residue" evidence="1">
    <location>
        <position position="1"/>
    </location>
</feature>
<dbReference type="OrthoDB" id="10483029at2759"/>
<dbReference type="EMBL" id="JABEBT010000105">
    <property type="protein sequence ID" value="KAF7632352.1"/>
    <property type="molecule type" value="Genomic_DNA"/>
</dbReference>
<keyword evidence="2" id="KW-1185">Reference proteome</keyword>
<protein>
    <submittedName>
        <fullName evidence="1">Uncharacterized protein</fullName>
    </submittedName>
</protein>
<sequence>NSFSFLPTINKEIKLKFPPYNLETSLLKKDDKDQAEEVLQFLLDHFLTDEPLFESLNINKEEVIPFYKGNKGNKPKYSSNVNLYCQLVHICESSVWDLLPKNMVKLCSVAFLSVHKDYRKLNIGYETAMILIIYVN</sequence>
<gene>
    <name evidence="1" type="ORF">Mgra_00008278</name>
</gene>
<organism evidence="1 2">
    <name type="scientific">Meloidogyne graminicola</name>
    <dbReference type="NCBI Taxonomy" id="189291"/>
    <lineage>
        <taxon>Eukaryota</taxon>
        <taxon>Metazoa</taxon>
        <taxon>Ecdysozoa</taxon>
        <taxon>Nematoda</taxon>
        <taxon>Chromadorea</taxon>
        <taxon>Rhabditida</taxon>
        <taxon>Tylenchina</taxon>
        <taxon>Tylenchomorpha</taxon>
        <taxon>Tylenchoidea</taxon>
        <taxon>Meloidogynidae</taxon>
        <taxon>Meloidogyninae</taxon>
        <taxon>Meloidogyne</taxon>
    </lineage>
</organism>
<accession>A0A8S9ZGC8</accession>
<dbReference type="SUPFAM" id="SSF55729">
    <property type="entry name" value="Acyl-CoA N-acyltransferases (Nat)"/>
    <property type="match status" value="1"/>
</dbReference>
<dbReference type="Proteomes" id="UP000605970">
    <property type="component" value="Unassembled WGS sequence"/>
</dbReference>
<dbReference type="AlphaFoldDB" id="A0A8S9ZGC8"/>
<comment type="caution">
    <text evidence="1">The sequence shown here is derived from an EMBL/GenBank/DDBJ whole genome shotgun (WGS) entry which is preliminary data.</text>
</comment>
<evidence type="ECO:0000313" key="1">
    <source>
        <dbReference type="EMBL" id="KAF7632352.1"/>
    </source>
</evidence>
<dbReference type="Gene3D" id="3.40.630.30">
    <property type="match status" value="1"/>
</dbReference>